<dbReference type="GeneID" id="5494210"/>
<organism evidence="1 2">
    <name type="scientific">Sclerotinia sclerotiorum (strain ATCC 18683 / 1980 / Ss-1)</name>
    <name type="common">White mold</name>
    <name type="synonym">Whetzelinia sclerotiorum</name>
    <dbReference type="NCBI Taxonomy" id="665079"/>
    <lineage>
        <taxon>Eukaryota</taxon>
        <taxon>Fungi</taxon>
        <taxon>Dikarya</taxon>
        <taxon>Ascomycota</taxon>
        <taxon>Pezizomycotina</taxon>
        <taxon>Leotiomycetes</taxon>
        <taxon>Helotiales</taxon>
        <taxon>Sclerotiniaceae</taxon>
        <taxon>Sclerotinia</taxon>
    </lineage>
</organism>
<reference evidence="2" key="1">
    <citation type="journal article" date="2011" name="PLoS Genet.">
        <title>Genomic analysis of the necrotrophic fungal pathogens Sclerotinia sclerotiorum and Botrytis cinerea.</title>
        <authorList>
            <person name="Amselem J."/>
            <person name="Cuomo C.A."/>
            <person name="van Kan J.A."/>
            <person name="Viaud M."/>
            <person name="Benito E.P."/>
            <person name="Couloux A."/>
            <person name="Coutinho P.M."/>
            <person name="de Vries R.P."/>
            <person name="Dyer P.S."/>
            <person name="Fillinger S."/>
            <person name="Fournier E."/>
            <person name="Gout L."/>
            <person name="Hahn M."/>
            <person name="Kohn L."/>
            <person name="Lapalu N."/>
            <person name="Plummer K.M."/>
            <person name="Pradier J.M."/>
            <person name="Quevillon E."/>
            <person name="Sharon A."/>
            <person name="Simon A."/>
            <person name="ten Have A."/>
            <person name="Tudzynski B."/>
            <person name="Tudzynski P."/>
            <person name="Wincker P."/>
            <person name="Andrew M."/>
            <person name="Anthouard V."/>
            <person name="Beever R.E."/>
            <person name="Beffa R."/>
            <person name="Benoit I."/>
            <person name="Bouzid O."/>
            <person name="Brault B."/>
            <person name="Chen Z."/>
            <person name="Choquer M."/>
            <person name="Collemare J."/>
            <person name="Cotton P."/>
            <person name="Danchin E.G."/>
            <person name="Da Silva C."/>
            <person name="Gautier A."/>
            <person name="Giraud C."/>
            <person name="Giraud T."/>
            <person name="Gonzalez C."/>
            <person name="Grossetete S."/>
            <person name="Guldener U."/>
            <person name="Henrissat B."/>
            <person name="Howlett B.J."/>
            <person name="Kodira C."/>
            <person name="Kretschmer M."/>
            <person name="Lappartient A."/>
            <person name="Leroch M."/>
            <person name="Levis C."/>
            <person name="Mauceli E."/>
            <person name="Neuveglise C."/>
            <person name="Oeser B."/>
            <person name="Pearson M."/>
            <person name="Poulain J."/>
            <person name="Poussereau N."/>
            <person name="Quesneville H."/>
            <person name="Rascle C."/>
            <person name="Schumacher J."/>
            <person name="Segurens B."/>
            <person name="Sexton A."/>
            <person name="Silva E."/>
            <person name="Sirven C."/>
            <person name="Soanes D.M."/>
            <person name="Talbot N.J."/>
            <person name="Templeton M."/>
            <person name="Yandava C."/>
            <person name="Yarden O."/>
            <person name="Zeng Q."/>
            <person name="Rollins J.A."/>
            <person name="Lebrun M.H."/>
            <person name="Dickman M."/>
        </authorList>
    </citation>
    <scope>NUCLEOTIDE SEQUENCE [LARGE SCALE GENOMIC DNA]</scope>
    <source>
        <strain evidence="2">ATCC 18683 / 1980 / Ss-1</strain>
    </source>
</reference>
<name>A7E507_SCLS1</name>
<proteinExistence type="predicted"/>
<protein>
    <submittedName>
        <fullName evidence="1">Uncharacterized protein</fullName>
    </submittedName>
</protein>
<evidence type="ECO:0000313" key="2">
    <source>
        <dbReference type="Proteomes" id="UP000001312"/>
    </source>
</evidence>
<keyword evidence="2" id="KW-1185">Reference proteome</keyword>
<evidence type="ECO:0000313" key="1">
    <source>
        <dbReference type="EMBL" id="EDN90979.1"/>
    </source>
</evidence>
<gene>
    <name evidence="1" type="ORF">SS1G_00379</name>
</gene>
<dbReference type="Proteomes" id="UP000001312">
    <property type="component" value="Unassembled WGS sequence"/>
</dbReference>
<dbReference type="AlphaFoldDB" id="A7E507"/>
<sequence>MYLRSNESSTNLLSKSFVPQWPIPNRTSAAEFPILIPIPIPTLEPSSSPLSKAKLHSNYHWRRYIQKHYSFENSSHFIDCLPVEAFPPSCDKFFLYRCGDCGCRRKLVKLCLAEVENAMRFSFKI</sequence>
<dbReference type="EMBL" id="CH476621">
    <property type="protein sequence ID" value="EDN90979.1"/>
    <property type="molecule type" value="Genomic_DNA"/>
</dbReference>
<accession>A7E507</accession>
<dbReference type="InParanoid" id="A7E507"/>
<dbReference type="KEGG" id="ssl:SS1G_00379"/>
<dbReference type="RefSeq" id="XP_001598293.1">
    <property type="nucleotide sequence ID" value="XM_001598243.1"/>
</dbReference>
<dbReference type="HOGENOM" id="CLU_1993965_0_0_1"/>